<evidence type="ECO:0000256" key="7">
    <source>
        <dbReference type="ARBA" id="ARBA00022833"/>
    </source>
</evidence>
<comment type="subcellular location">
    <subcellularLocation>
        <location evidence="3">Chromosome</location>
    </subcellularLocation>
    <subcellularLocation>
        <location evidence="2">Nucleus</location>
    </subcellularLocation>
</comment>
<gene>
    <name evidence="11" type="primary">5575369</name>
</gene>
<accession>A0A1S4FUA6</accession>
<dbReference type="InterPro" id="IPR038729">
    <property type="entry name" value="Rad50/SbcC_AAA"/>
</dbReference>
<dbReference type="GO" id="GO:0051880">
    <property type="term" value="F:G-quadruplex DNA binding"/>
    <property type="evidence" value="ECO:0007669"/>
    <property type="project" value="TreeGrafter"/>
</dbReference>
<evidence type="ECO:0000256" key="2">
    <source>
        <dbReference type="ARBA" id="ARBA00004123"/>
    </source>
</evidence>
<dbReference type="GO" id="GO:0046872">
    <property type="term" value="F:metal ion binding"/>
    <property type="evidence" value="ECO:0007669"/>
    <property type="project" value="UniProtKB-KW"/>
</dbReference>
<dbReference type="PANTHER" id="PTHR18867:SF12">
    <property type="entry name" value="DNA REPAIR PROTEIN RAD50"/>
    <property type="match status" value="1"/>
</dbReference>
<dbReference type="GO" id="GO:0003691">
    <property type="term" value="F:double-stranded telomeric DNA binding"/>
    <property type="evidence" value="ECO:0007669"/>
    <property type="project" value="TreeGrafter"/>
</dbReference>
<comment type="similarity">
    <text evidence="4">Belongs to the SMC family. RAD50 subfamily.</text>
</comment>
<comment type="cofactor">
    <cofactor evidence="1">
        <name>Zn(2+)</name>
        <dbReference type="ChEBI" id="CHEBI:29105"/>
    </cofactor>
</comment>
<dbReference type="Pfam" id="PF13476">
    <property type="entry name" value="AAA_23"/>
    <property type="match status" value="1"/>
</dbReference>
<evidence type="ECO:0000256" key="5">
    <source>
        <dbReference type="ARBA" id="ARBA00022454"/>
    </source>
</evidence>
<dbReference type="InParanoid" id="A0A1S4FUA6"/>
<dbReference type="Proteomes" id="UP000008820">
    <property type="component" value="Unassembled WGS sequence"/>
</dbReference>
<evidence type="ECO:0000313" key="11">
    <source>
        <dbReference type="EnsemblMetazoa" id="AAEL011772-PA"/>
    </source>
</evidence>
<evidence type="ECO:0000256" key="6">
    <source>
        <dbReference type="ARBA" id="ARBA00022723"/>
    </source>
</evidence>
<evidence type="ECO:0000256" key="8">
    <source>
        <dbReference type="ARBA" id="ARBA00023242"/>
    </source>
</evidence>
<dbReference type="InterPro" id="IPR027417">
    <property type="entry name" value="P-loop_NTPase"/>
</dbReference>
<dbReference type="AlphaFoldDB" id="A0A1S4FUA6"/>
<protein>
    <recommendedName>
        <fullName evidence="10">Rad50/SbcC-type AAA domain-containing protein</fullName>
    </recommendedName>
</protein>
<dbReference type="GO" id="GO:0000794">
    <property type="term" value="C:condensed nuclear chromosome"/>
    <property type="evidence" value="ECO:0007669"/>
    <property type="project" value="TreeGrafter"/>
</dbReference>
<evidence type="ECO:0000259" key="10">
    <source>
        <dbReference type="Pfam" id="PF13476"/>
    </source>
</evidence>
<sequence>MSTISKLEIRGIRSFGVESGDVQKIKFQSPLTLIVGQNGCGKTTIIECLKYGLTGEVPPGTDRGKAFVHDPKIFSTVESMGQVKLMVTDFTGNRVTATRSMKVSQKGRGQQPKFETLDSVVTMENVATGEKTTLSRPRAADINNEMCDAMGVSKAIINNVIFCHQEDSNWPLEEPKELKKKFDAIFGTTEYNRVIEKLIKISKEYNDRQKEKAGDLKLLENIKSQAEVKHLQLQKVDKSRQDKLAVVDSLENSLKPIYERLDQIAKIERDFSKLKQQEVEFKSK</sequence>
<keyword evidence="5" id="KW-0158">Chromosome</keyword>
<evidence type="ECO:0000256" key="1">
    <source>
        <dbReference type="ARBA" id="ARBA00001947"/>
    </source>
</evidence>
<evidence type="ECO:0000256" key="4">
    <source>
        <dbReference type="ARBA" id="ARBA00009439"/>
    </source>
</evidence>
<proteinExistence type="inferred from homology"/>
<dbReference type="Gene3D" id="3.40.50.300">
    <property type="entry name" value="P-loop containing nucleotide triphosphate hydrolases"/>
    <property type="match status" value="1"/>
</dbReference>
<evidence type="ECO:0000256" key="9">
    <source>
        <dbReference type="ARBA" id="ARBA00049360"/>
    </source>
</evidence>
<feature type="domain" description="Rad50/SbcC-type AAA" evidence="10">
    <location>
        <begin position="6"/>
        <end position="231"/>
    </location>
</feature>
<name>A0A1S4FUA6_AEDAE</name>
<reference evidence="12" key="1">
    <citation type="submission" date="2017-06" db="EMBL/GenBank/DDBJ databases">
        <title>Aedes aegypti genome working group (AGWG) sequencing and assembly.</title>
        <authorList>
            <consortium name="Aedes aegypti Genome Working Group (AGWG)"/>
            <person name="Matthews B.J."/>
        </authorList>
    </citation>
    <scope>NUCLEOTIDE SEQUENCE [LARGE SCALE GENOMIC DNA]</scope>
    <source>
        <strain evidence="12">LVP_AGWG</strain>
    </source>
</reference>
<dbReference type="GO" id="GO:0016887">
    <property type="term" value="F:ATP hydrolysis activity"/>
    <property type="evidence" value="ECO:0007669"/>
    <property type="project" value="InterPro"/>
</dbReference>
<evidence type="ECO:0000256" key="3">
    <source>
        <dbReference type="ARBA" id="ARBA00004286"/>
    </source>
</evidence>
<dbReference type="SUPFAM" id="SSF52540">
    <property type="entry name" value="P-loop containing nucleoside triphosphate hydrolases"/>
    <property type="match status" value="1"/>
</dbReference>
<keyword evidence="6" id="KW-0479">Metal-binding</keyword>
<evidence type="ECO:0000313" key="12">
    <source>
        <dbReference type="Proteomes" id="UP000008820"/>
    </source>
</evidence>
<comment type="catalytic activity">
    <reaction evidence="9">
        <text>ATP + H2O = ADP + phosphate + H(+)</text>
        <dbReference type="Rhea" id="RHEA:13065"/>
        <dbReference type="ChEBI" id="CHEBI:15377"/>
        <dbReference type="ChEBI" id="CHEBI:15378"/>
        <dbReference type="ChEBI" id="CHEBI:30616"/>
        <dbReference type="ChEBI" id="CHEBI:43474"/>
        <dbReference type="ChEBI" id="CHEBI:456216"/>
    </reaction>
</comment>
<dbReference type="VEuPathDB" id="VectorBase:AAEL011772"/>
<dbReference type="GO" id="GO:0043047">
    <property type="term" value="F:single-stranded telomeric DNA binding"/>
    <property type="evidence" value="ECO:0007669"/>
    <property type="project" value="TreeGrafter"/>
</dbReference>
<reference evidence="11" key="2">
    <citation type="submission" date="2020-05" db="UniProtKB">
        <authorList>
            <consortium name="EnsemblMetazoa"/>
        </authorList>
    </citation>
    <scope>IDENTIFICATION</scope>
    <source>
        <strain evidence="11">LVP_AGWG</strain>
    </source>
</reference>
<dbReference type="PANTHER" id="PTHR18867">
    <property type="entry name" value="RAD50"/>
    <property type="match status" value="1"/>
</dbReference>
<dbReference type="GO" id="GO:0000722">
    <property type="term" value="P:telomere maintenance via recombination"/>
    <property type="evidence" value="ECO:0007669"/>
    <property type="project" value="TreeGrafter"/>
</dbReference>
<dbReference type="GO" id="GO:0030870">
    <property type="term" value="C:Mre11 complex"/>
    <property type="evidence" value="ECO:0007669"/>
    <property type="project" value="TreeGrafter"/>
</dbReference>
<organism evidence="11 12">
    <name type="scientific">Aedes aegypti</name>
    <name type="common">Yellowfever mosquito</name>
    <name type="synonym">Culex aegypti</name>
    <dbReference type="NCBI Taxonomy" id="7159"/>
    <lineage>
        <taxon>Eukaryota</taxon>
        <taxon>Metazoa</taxon>
        <taxon>Ecdysozoa</taxon>
        <taxon>Arthropoda</taxon>
        <taxon>Hexapoda</taxon>
        <taxon>Insecta</taxon>
        <taxon>Pterygota</taxon>
        <taxon>Neoptera</taxon>
        <taxon>Endopterygota</taxon>
        <taxon>Diptera</taxon>
        <taxon>Nematocera</taxon>
        <taxon>Culicoidea</taxon>
        <taxon>Culicidae</taxon>
        <taxon>Culicinae</taxon>
        <taxon>Aedini</taxon>
        <taxon>Aedes</taxon>
        <taxon>Stegomyia</taxon>
    </lineage>
</organism>
<dbReference type="GO" id="GO:0006302">
    <property type="term" value="P:double-strand break repair"/>
    <property type="evidence" value="ECO:0007669"/>
    <property type="project" value="InterPro"/>
</dbReference>
<dbReference type="GO" id="GO:0007004">
    <property type="term" value="P:telomere maintenance via telomerase"/>
    <property type="evidence" value="ECO:0007669"/>
    <property type="project" value="TreeGrafter"/>
</dbReference>
<keyword evidence="8" id="KW-0539">Nucleus</keyword>
<keyword evidence="7" id="KW-0862">Zinc</keyword>
<dbReference type="GO" id="GO:0070192">
    <property type="term" value="P:chromosome organization involved in meiotic cell cycle"/>
    <property type="evidence" value="ECO:0007669"/>
    <property type="project" value="TreeGrafter"/>
</dbReference>
<dbReference type="OrthoDB" id="18797at2759"/>
<keyword evidence="12" id="KW-1185">Reference proteome</keyword>
<dbReference type="EnsemblMetazoa" id="AAEL011772-RA">
    <property type="protein sequence ID" value="AAEL011772-PA"/>
    <property type="gene ID" value="AAEL011772"/>
</dbReference>